<dbReference type="EMBL" id="JACOPV010000009">
    <property type="protein sequence ID" value="MBM5458924.1"/>
    <property type="molecule type" value="Genomic_DNA"/>
</dbReference>
<protein>
    <submittedName>
        <fullName evidence="3">Uncharacterized protein</fullName>
    </submittedName>
</protein>
<name>A0ABS2BZ79_9PSED</name>
<reference evidence="3 4" key="1">
    <citation type="submission" date="2020-08" db="EMBL/GenBank/DDBJ databases">
        <title>Description of novel Pseudomonas species.</title>
        <authorList>
            <person name="Duman M."/>
            <person name="Mulet M."/>
            <person name="Altun S."/>
            <person name="Saticioglu I.B."/>
            <person name="Lalucat J."/>
            <person name="Garcia-Valdes E."/>
        </authorList>
    </citation>
    <scope>NUCLEOTIDE SEQUENCE [LARGE SCALE GENOMIC DNA]</scope>
    <source>
        <strain evidence="3 4">P66</strain>
    </source>
</reference>
<keyword evidence="2" id="KW-1133">Transmembrane helix</keyword>
<evidence type="ECO:0000256" key="1">
    <source>
        <dbReference type="SAM" id="MobiDB-lite"/>
    </source>
</evidence>
<evidence type="ECO:0000256" key="2">
    <source>
        <dbReference type="SAM" id="Phobius"/>
    </source>
</evidence>
<comment type="caution">
    <text evidence="3">The sequence shown here is derived from an EMBL/GenBank/DDBJ whole genome shotgun (WGS) entry which is preliminary data.</text>
</comment>
<feature type="region of interest" description="Disordered" evidence="1">
    <location>
        <begin position="136"/>
        <end position="155"/>
    </location>
</feature>
<keyword evidence="2" id="KW-0812">Transmembrane</keyword>
<organism evidence="3 4">
    <name type="scientific">Pseudomonas arcuscaelestis</name>
    <dbReference type="NCBI Taxonomy" id="2710591"/>
    <lineage>
        <taxon>Bacteria</taxon>
        <taxon>Pseudomonadati</taxon>
        <taxon>Pseudomonadota</taxon>
        <taxon>Gammaproteobacteria</taxon>
        <taxon>Pseudomonadales</taxon>
        <taxon>Pseudomonadaceae</taxon>
        <taxon>Pseudomonas</taxon>
    </lineage>
</organism>
<dbReference type="Proteomes" id="UP000745663">
    <property type="component" value="Unassembled WGS sequence"/>
</dbReference>
<accession>A0ABS2BZ79</accession>
<keyword evidence="2" id="KW-0472">Membrane</keyword>
<sequence>MIEIPSNLIWIIGLVLLVVALAFLWNLKLSTHAAQSLSLEKEPETAVPESDVEMPRYKGMPVLAPAPPPVVIVVEETEPEMEKVEEARVEVKASVNEAIVDCDDAERMLSLAWKLEVHGDFEGRDEFAKIVLEKPEASPRQRDRAQAMLRNESIS</sequence>
<keyword evidence="4" id="KW-1185">Reference proteome</keyword>
<evidence type="ECO:0000313" key="3">
    <source>
        <dbReference type="EMBL" id="MBM5458924.1"/>
    </source>
</evidence>
<evidence type="ECO:0000313" key="4">
    <source>
        <dbReference type="Proteomes" id="UP000745663"/>
    </source>
</evidence>
<feature type="transmembrane region" description="Helical" evidence="2">
    <location>
        <begin position="7"/>
        <end position="27"/>
    </location>
</feature>
<gene>
    <name evidence="3" type="ORF">H8F21_15260</name>
</gene>
<proteinExistence type="predicted"/>
<feature type="compositionally biased region" description="Basic and acidic residues" evidence="1">
    <location>
        <begin position="136"/>
        <end position="145"/>
    </location>
</feature>
<dbReference type="RefSeq" id="WP_203584844.1">
    <property type="nucleotide sequence ID" value="NZ_JACOPV010000009.1"/>
</dbReference>